<dbReference type="Proteomes" id="UP001595660">
    <property type="component" value="Unassembled WGS sequence"/>
</dbReference>
<sequence length="157" mass="16156">MIVSVADGDGPPLGDVVSEDVVTADAESVGDAVARENATVAVVYASAVADPAAVVATVRSRAPGLPVVVVGTADVDADVTCAASDETAVRAAVERAEHIAAYRASVSTLYEACRERALGQPDADVRERRADADRRLDDLPEDSDVVRAALRPEGDDG</sequence>
<dbReference type="RefSeq" id="WP_232570572.1">
    <property type="nucleotide sequence ID" value="NZ_CP089466.1"/>
</dbReference>
<dbReference type="GeneID" id="69118677"/>
<evidence type="ECO:0000313" key="3">
    <source>
        <dbReference type="Proteomes" id="UP001595660"/>
    </source>
</evidence>
<evidence type="ECO:0000313" key="2">
    <source>
        <dbReference type="EMBL" id="MFC3478315.1"/>
    </source>
</evidence>
<name>A0ABD5NGE5_9EURY</name>
<evidence type="ECO:0000256" key="1">
    <source>
        <dbReference type="SAM" id="MobiDB-lite"/>
    </source>
</evidence>
<feature type="region of interest" description="Disordered" evidence="1">
    <location>
        <begin position="120"/>
        <end position="157"/>
    </location>
</feature>
<comment type="caution">
    <text evidence="2">The sequence shown here is derived from an EMBL/GenBank/DDBJ whole genome shotgun (WGS) entry which is preliminary data.</text>
</comment>
<reference evidence="2 3" key="1">
    <citation type="journal article" date="2019" name="Int. J. Syst. Evol. Microbiol.">
        <title>The Global Catalogue of Microorganisms (GCM) 10K type strain sequencing project: providing services to taxonomists for standard genome sequencing and annotation.</title>
        <authorList>
            <consortium name="The Broad Institute Genomics Platform"/>
            <consortium name="The Broad Institute Genome Sequencing Center for Infectious Disease"/>
            <person name="Wu L."/>
            <person name="Ma J."/>
        </authorList>
    </citation>
    <scope>NUCLEOTIDE SEQUENCE [LARGE SCALE GENOMIC DNA]</scope>
    <source>
        <strain evidence="2 3">CGMCC 1.12562</strain>
    </source>
</reference>
<keyword evidence="3" id="KW-1185">Reference proteome</keyword>
<accession>A0ABD5NGE5</accession>
<dbReference type="EMBL" id="JBHRWN010000002">
    <property type="protein sequence ID" value="MFC3478315.1"/>
    <property type="molecule type" value="Genomic_DNA"/>
</dbReference>
<gene>
    <name evidence="2" type="ORF">ACFOKC_11350</name>
</gene>
<dbReference type="AlphaFoldDB" id="A0ABD5NGE5"/>
<feature type="compositionally biased region" description="Basic and acidic residues" evidence="1">
    <location>
        <begin position="120"/>
        <end position="138"/>
    </location>
</feature>
<proteinExistence type="predicted"/>
<organism evidence="2 3">
    <name type="scientific">Halobacterium litoreum</name>
    <dbReference type="NCBI Taxonomy" id="2039234"/>
    <lineage>
        <taxon>Archaea</taxon>
        <taxon>Methanobacteriati</taxon>
        <taxon>Methanobacteriota</taxon>
        <taxon>Stenosarchaea group</taxon>
        <taxon>Halobacteria</taxon>
        <taxon>Halobacteriales</taxon>
        <taxon>Halobacteriaceae</taxon>
        <taxon>Halobacterium</taxon>
    </lineage>
</organism>
<protein>
    <submittedName>
        <fullName evidence="2">Uncharacterized protein</fullName>
    </submittedName>
</protein>